<gene>
    <name evidence="2" type="ORF">DR999_PMT11538</name>
</gene>
<evidence type="ECO:0000313" key="3">
    <source>
        <dbReference type="Proteomes" id="UP000297703"/>
    </source>
</evidence>
<reference evidence="2 3" key="2">
    <citation type="submission" date="2019-04" db="EMBL/GenBank/DDBJ databases">
        <title>The genome sequence of big-headed turtle.</title>
        <authorList>
            <person name="Gong S."/>
        </authorList>
    </citation>
    <scope>NUCLEOTIDE SEQUENCE [LARGE SCALE GENOMIC DNA]</scope>
    <source>
        <strain evidence="2">DO16091913</strain>
        <tissue evidence="2">Muscle</tissue>
    </source>
</reference>
<accession>A0A4D9EEE9</accession>
<proteinExistence type="predicted"/>
<protein>
    <submittedName>
        <fullName evidence="2">Vezatin</fullName>
    </submittedName>
</protein>
<dbReference type="Proteomes" id="UP000297703">
    <property type="component" value="Unassembled WGS sequence"/>
</dbReference>
<organism evidence="2 3">
    <name type="scientific">Platysternon megacephalum</name>
    <name type="common">big-headed turtle</name>
    <dbReference type="NCBI Taxonomy" id="55544"/>
    <lineage>
        <taxon>Eukaryota</taxon>
        <taxon>Metazoa</taxon>
        <taxon>Chordata</taxon>
        <taxon>Craniata</taxon>
        <taxon>Vertebrata</taxon>
        <taxon>Euteleostomi</taxon>
        <taxon>Archelosauria</taxon>
        <taxon>Testudinata</taxon>
        <taxon>Testudines</taxon>
        <taxon>Cryptodira</taxon>
        <taxon>Durocryptodira</taxon>
        <taxon>Testudinoidea</taxon>
        <taxon>Platysternidae</taxon>
        <taxon>Platysternon</taxon>
    </lineage>
</organism>
<dbReference type="AlphaFoldDB" id="A0A4D9EEE9"/>
<sequence length="107" mass="10782">MLQLPEAAGTGALPAPPASGFQPPMSPPCSPGAADPSPWRVSQCSAAPPAGRITAGLACCKGSVAGKLVAMNPAGGHPRPSLIEPPLRVHRQWGVQGPPARLPRGQL</sequence>
<reference evidence="2 3" key="1">
    <citation type="submission" date="2019-04" db="EMBL/GenBank/DDBJ databases">
        <title>Draft genome of the big-headed turtle Platysternon megacephalum.</title>
        <authorList>
            <person name="Gong S."/>
        </authorList>
    </citation>
    <scope>NUCLEOTIDE SEQUENCE [LARGE SCALE GENOMIC DNA]</scope>
    <source>
        <strain evidence="2">DO16091913</strain>
        <tissue evidence="2">Muscle</tissue>
    </source>
</reference>
<evidence type="ECO:0000313" key="2">
    <source>
        <dbReference type="EMBL" id="TFK05902.1"/>
    </source>
</evidence>
<evidence type="ECO:0000256" key="1">
    <source>
        <dbReference type="SAM" id="MobiDB-lite"/>
    </source>
</evidence>
<feature type="region of interest" description="Disordered" evidence="1">
    <location>
        <begin position="1"/>
        <end position="41"/>
    </location>
</feature>
<feature type="compositionally biased region" description="Low complexity" evidence="1">
    <location>
        <begin position="1"/>
        <end position="13"/>
    </location>
</feature>
<dbReference type="EMBL" id="QXTE01000107">
    <property type="protein sequence ID" value="TFK05902.1"/>
    <property type="molecule type" value="Genomic_DNA"/>
</dbReference>
<comment type="caution">
    <text evidence="2">The sequence shown here is derived from an EMBL/GenBank/DDBJ whole genome shotgun (WGS) entry which is preliminary data.</text>
</comment>
<name>A0A4D9EEE9_9SAUR</name>
<keyword evidence="3" id="KW-1185">Reference proteome</keyword>